<evidence type="ECO:0000313" key="9">
    <source>
        <dbReference type="Proteomes" id="UP000054481"/>
    </source>
</evidence>
<dbReference type="PANTHER" id="PTHR43765:SF2">
    <property type="entry name" value="2-DEHYDROPANTOATE 2-REDUCTASE"/>
    <property type="match status" value="1"/>
</dbReference>
<dbReference type="InterPro" id="IPR013328">
    <property type="entry name" value="6PGD_dom2"/>
</dbReference>
<dbReference type="Pfam" id="PF13358">
    <property type="entry name" value="DDE_3"/>
    <property type="match status" value="1"/>
</dbReference>
<dbReference type="Proteomes" id="UP000054481">
    <property type="component" value="Unassembled WGS sequence"/>
</dbReference>
<feature type="domain" description="Tc1-like transposase DDE" evidence="7">
    <location>
        <begin position="38"/>
        <end position="85"/>
    </location>
</feature>
<dbReference type="InterPro" id="IPR036397">
    <property type="entry name" value="RNaseH_sf"/>
</dbReference>
<evidence type="ECO:0000259" key="5">
    <source>
        <dbReference type="Pfam" id="PF02558"/>
    </source>
</evidence>
<dbReference type="PANTHER" id="PTHR43765">
    <property type="entry name" value="2-DEHYDROPANTOATE 2-REDUCTASE-RELATED"/>
    <property type="match status" value="1"/>
</dbReference>
<accession>A0A0F7ZST8</accession>
<protein>
    <recommendedName>
        <fullName evidence="10">Tc1-like transposase DDE domain-containing protein</fullName>
    </recommendedName>
</protein>
<reference evidence="8 9" key="1">
    <citation type="journal article" date="2014" name="Genome Biol. Evol.">
        <title>Comparative genomics and transcriptomics analyses reveal divergent lifestyle features of nematode endoparasitic fungus Hirsutella minnesotensis.</title>
        <authorList>
            <person name="Lai Y."/>
            <person name="Liu K."/>
            <person name="Zhang X."/>
            <person name="Zhang X."/>
            <person name="Li K."/>
            <person name="Wang N."/>
            <person name="Shu C."/>
            <person name="Wu Y."/>
            <person name="Wang C."/>
            <person name="Bushley K.E."/>
            <person name="Xiang M."/>
            <person name="Liu X."/>
        </authorList>
    </citation>
    <scope>NUCLEOTIDE SEQUENCE [LARGE SCALE GENOMIC DNA]</scope>
    <source>
        <strain evidence="8 9">3608</strain>
    </source>
</reference>
<evidence type="ECO:0008006" key="10">
    <source>
        <dbReference type="Google" id="ProtNLM"/>
    </source>
</evidence>
<evidence type="ECO:0000256" key="4">
    <source>
        <dbReference type="SAM" id="MobiDB-lite"/>
    </source>
</evidence>
<dbReference type="InterPro" id="IPR013332">
    <property type="entry name" value="KPR_N"/>
</dbReference>
<dbReference type="InterPro" id="IPR050838">
    <property type="entry name" value="Ketopantoate_reductase"/>
</dbReference>
<feature type="domain" description="Ketopantoate reductase C-terminal" evidence="6">
    <location>
        <begin position="441"/>
        <end position="590"/>
    </location>
</feature>
<dbReference type="InterPro" id="IPR038717">
    <property type="entry name" value="Tc1-like_DDE_dom"/>
</dbReference>
<keyword evidence="3" id="KW-0560">Oxidoreductase</keyword>
<dbReference type="InterPro" id="IPR008927">
    <property type="entry name" value="6-PGluconate_DH-like_C_sf"/>
</dbReference>
<dbReference type="GO" id="GO:0005739">
    <property type="term" value="C:mitochondrion"/>
    <property type="evidence" value="ECO:0007669"/>
    <property type="project" value="TreeGrafter"/>
</dbReference>
<dbReference type="Pfam" id="PF02558">
    <property type="entry name" value="ApbA"/>
    <property type="match status" value="1"/>
</dbReference>
<keyword evidence="9" id="KW-1185">Reference proteome</keyword>
<evidence type="ECO:0000256" key="2">
    <source>
        <dbReference type="ARBA" id="ARBA00022857"/>
    </source>
</evidence>
<dbReference type="Gene3D" id="3.30.420.10">
    <property type="entry name" value="Ribonuclease H-like superfamily/Ribonuclease H"/>
    <property type="match status" value="1"/>
</dbReference>
<dbReference type="OrthoDB" id="5150811at2759"/>
<name>A0A0F7ZST8_9HYPO</name>
<feature type="region of interest" description="Disordered" evidence="4">
    <location>
        <begin position="199"/>
        <end position="219"/>
    </location>
</feature>
<evidence type="ECO:0000313" key="8">
    <source>
        <dbReference type="EMBL" id="KJZ71938.1"/>
    </source>
</evidence>
<dbReference type="GO" id="GO:0050661">
    <property type="term" value="F:NADP binding"/>
    <property type="evidence" value="ECO:0007669"/>
    <property type="project" value="TreeGrafter"/>
</dbReference>
<dbReference type="InterPro" id="IPR013752">
    <property type="entry name" value="KPA_reductase"/>
</dbReference>
<dbReference type="AlphaFoldDB" id="A0A0F7ZST8"/>
<dbReference type="GO" id="GO:0003676">
    <property type="term" value="F:nucleic acid binding"/>
    <property type="evidence" value="ECO:0007669"/>
    <property type="project" value="InterPro"/>
</dbReference>
<feature type="domain" description="Ketopantoate reductase N-terminal" evidence="5">
    <location>
        <begin position="227"/>
        <end position="400"/>
    </location>
</feature>
<evidence type="ECO:0000259" key="6">
    <source>
        <dbReference type="Pfam" id="PF08546"/>
    </source>
</evidence>
<dbReference type="SUPFAM" id="SSF48179">
    <property type="entry name" value="6-phosphogluconate dehydrogenase C-terminal domain-like"/>
    <property type="match status" value="1"/>
</dbReference>
<dbReference type="GO" id="GO:0008677">
    <property type="term" value="F:2-dehydropantoate 2-reductase activity"/>
    <property type="evidence" value="ECO:0007669"/>
    <property type="project" value="TreeGrafter"/>
</dbReference>
<comment type="similarity">
    <text evidence="1">Belongs to the ketopantoate reductase family.</text>
</comment>
<proteinExistence type="inferred from homology"/>
<organism evidence="8 9">
    <name type="scientific">Hirsutella minnesotensis 3608</name>
    <dbReference type="NCBI Taxonomy" id="1043627"/>
    <lineage>
        <taxon>Eukaryota</taxon>
        <taxon>Fungi</taxon>
        <taxon>Dikarya</taxon>
        <taxon>Ascomycota</taxon>
        <taxon>Pezizomycotina</taxon>
        <taxon>Sordariomycetes</taxon>
        <taxon>Hypocreomycetidae</taxon>
        <taxon>Hypocreales</taxon>
        <taxon>Ophiocordycipitaceae</taxon>
        <taxon>Hirsutella</taxon>
    </lineage>
</organism>
<dbReference type="Gene3D" id="3.40.50.720">
    <property type="entry name" value="NAD(P)-binding Rossmann-like Domain"/>
    <property type="match status" value="1"/>
</dbReference>
<evidence type="ECO:0000256" key="3">
    <source>
        <dbReference type="ARBA" id="ARBA00023002"/>
    </source>
</evidence>
<evidence type="ECO:0000259" key="7">
    <source>
        <dbReference type="Pfam" id="PF13358"/>
    </source>
</evidence>
<keyword evidence="2" id="KW-0521">NADP</keyword>
<dbReference type="Pfam" id="PF08546">
    <property type="entry name" value="ApbA_C"/>
    <property type="match status" value="1"/>
</dbReference>
<evidence type="ECO:0000256" key="1">
    <source>
        <dbReference type="ARBA" id="ARBA00007870"/>
    </source>
</evidence>
<sequence>MERDSAAKKKGYTAKSYQKALSEGLLLVYDGTRRFQQDNARIHNFGGTPQFLQLHGVEYIDWPPHSPDLNPIEHVWRLLKDKLAELCPHLAELKKNQASIEELEAHLRSAWEAIPQDRIDSLLSSLPRRLAAVRKARGWYTRFRFSQSHPWKASGIEKTMASQVHPNWLTALLANTKSPPKLFAWSPANISPATAAKFGGAAGNGNHQEDRVNAASSNSATNSDQRVFIVGPGNIGRLYASYMVRHPNPLPITLVVHRKELLWQWAASEGVGLVDLGSGKVLKSKRFNVEWWTETKPQYGPVREVADGKKLRNVFISTKAAAGLAEADRLRRYLGRFSSVVFAQNGVCKLWPPHGPLYLAGRYQAGDAPTFSACVVNHGVASAGPFLSIHAAPADASIGPVFWASDPPLPHKRHLDDFFTRYITTTPLLNTKQVSSGELWLLQLEKLVTNAAINPLTTLLRCKTGLLFTSYDSQDPLTRVLDKLLWQTSAVIQGLINHNASLDIITSYAEQIHQFGSGSDDFHENLARVRMKLTERFSQPILKSKLYAFGLKISEHRSSMLQDAEAGRKTEIRDFNGWVIDMAHFLGTDLDYYRDTELY</sequence>
<dbReference type="Gene3D" id="1.10.1040.10">
    <property type="entry name" value="N-(1-d-carboxylethyl)-l-norvaline Dehydrogenase, domain 2"/>
    <property type="match status" value="1"/>
</dbReference>
<gene>
    <name evidence="8" type="ORF">HIM_08694</name>
</gene>
<dbReference type="EMBL" id="KQ030557">
    <property type="protein sequence ID" value="KJZ71938.1"/>
    <property type="molecule type" value="Genomic_DNA"/>
</dbReference>